<accession>A0A0K8P7K2</accession>
<dbReference type="Proteomes" id="UP000037660">
    <property type="component" value="Unassembled WGS sequence"/>
</dbReference>
<name>A0A0K8P7K2_PISS1</name>
<sequence>MSSPARPGIDPGANAHDPAADEVRAVLRDAATVRSRCHAILAAVAAGDSALFRIDRDRLDAVAERVERVTLAAYPTLQIPFHSRWRHFEAGAVDRKAGLDARLAGRSVADQARARIDLTVVSVLLDAGAGPDWRFDEPGTGLRIGRSEGLGLASWHAFLQGLFSDDPGDPLRADAAALRRLDAAALGRAFQVGPGNPLVGLEGRVALLNRLGDALEARAGDGLPARPGSLFDRLAAADAAGRPRAARVAAAAVLREVLDASSSIWLTGATLHGVPLGDAWRHPQAGGSGPTAGWVPFHKLSQWMSYSLLEPLAWAGLALDGLDALTGLPEYRNGGLLLDAGVIVPRDPAATGRRWRAADPFIVEWRALTVALLDELAPRVRQRLGRGTDSLPLACILEGGTWAAGRQIAAEQRPGGPPPLDIESDGTVF</sequence>
<proteinExistence type="predicted"/>
<comment type="caution">
    <text evidence="2">The sequence shown here is derived from an EMBL/GenBank/DDBJ whole genome shotgun (WGS) entry which is preliminary data.</text>
</comment>
<organism evidence="2 3">
    <name type="scientific">Piscinibacter sakaiensis</name>
    <name type="common">Ideonella sakaiensis</name>
    <dbReference type="NCBI Taxonomy" id="1547922"/>
    <lineage>
        <taxon>Bacteria</taxon>
        <taxon>Pseudomonadati</taxon>
        <taxon>Pseudomonadota</taxon>
        <taxon>Betaproteobacteria</taxon>
        <taxon>Burkholderiales</taxon>
        <taxon>Sphaerotilaceae</taxon>
        <taxon>Piscinibacter</taxon>
    </lineage>
</organism>
<dbReference type="Pfam" id="PF07958">
    <property type="entry name" value="DUF1688"/>
    <property type="match status" value="1"/>
</dbReference>
<dbReference type="AlphaFoldDB" id="A0A0K8P7K2"/>
<feature type="region of interest" description="Disordered" evidence="1">
    <location>
        <begin position="410"/>
        <end position="429"/>
    </location>
</feature>
<reference evidence="2 3" key="2">
    <citation type="journal article" date="2016" name="Science">
        <title>A bacterium that degrades and assimilates poly(ethylene terephthalate).</title>
        <authorList>
            <person name="Yoshida S."/>
            <person name="Hiraga K."/>
            <person name="Takehana T."/>
            <person name="Taniguchi I."/>
            <person name="Yamaji H."/>
            <person name="Maeda Y."/>
            <person name="Toyohara K."/>
            <person name="Miyamoto K."/>
            <person name="Kimura Y."/>
            <person name="Oda K."/>
        </authorList>
    </citation>
    <scope>NUCLEOTIDE SEQUENCE [LARGE SCALE GENOMIC DNA]</scope>
    <source>
        <strain evidence="3">NBRC 110686 / TISTR 2288 / 201-F6</strain>
    </source>
</reference>
<dbReference type="RefSeq" id="WP_231638259.1">
    <property type="nucleotide sequence ID" value="NZ_BBYR01000082.1"/>
</dbReference>
<evidence type="ECO:0000313" key="2">
    <source>
        <dbReference type="EMBL" id="GAP38638.1"/>
    </source>
</evidence>
<dbReference type="PANTHER" id="PTHR31687">
    <property type="match status" value="1"/>
</dbReference>
<keyword evidence="3" id="KW-1185">Reference proteome</keyword>
<dbReference type="EMBL" id="BBYR01000082">
    <property type="protein sequence ID" value="GAP38638.1"/>
    <property type="molecule type" value="Genomic_DNA"/>
</dbReference>
<evidence type="ECO:0000313" key="3">
    <source>
        <dbReference type="Proteomes" id="UP000037660"/>
    </source>
</evidence>
<protein>
    <submittedName>
        <fullName evidence="2">Putative pyrimidine-degrading protein</fullName>
    </submittedName>
</protein>
<dbReference type="InterPro" id="IPR012469">
    <property type="entry name" value="DUF1688"/>
</dbReference>
<dbReference type="STRING" id="1547922.ISF6_5191"/>
<dbReference type="PANTHER" id="PTHR31687:SF3">
    <property type="entry name" value="PROTEIN URG3"/>
    <property type="match status" value="1"/>
</dbReference>
<evidence type="ECO:0000256" key="1">
    <source>
        <dbReference type="SAM" id="MobiDB-lite"/>
    </source>
</evidence>
<gene>
    <name evidence="2" type="ORF">ISF6_5191</name>
</gene>
<reference evidence="3" key="1">
    <citation type="submission" date="2015-07" db="EMBL/GenBank/DDBJ databases">
        <title>Discovery of a poly(ethylene terephthalate assimilation.</title>
        <authorList>
            <person name="Yoshida S."/>
            <person name="Hiraga K."/>
            <person name="Takehana T."/>
            <person name="Taniguchi I."/>
            <person name="Yamaji H."/>
            <person name="Maeda Y."/>
            <person name="Toyohara K."/>
            <person name="Miyamoto K."/>
            <person name="Kimura Y."/>
            <person name="Oda K."/>
        </authorList>
    </citation>
    <scope>NUCLEOTIDE SEQUENCE [LARGE SCALE GENOMIC DNA]</scope>
    <source>
        <strain evidence="3">NBRC 110686 / TISTR 2288 / 201-F6</strain>
    </source>
</reference>